<protein>
    <submittedName>
        <fullName evidence="3">Uncharacterized protein</fullName>
    </submittedName>
</protein>
<reference evidence="3 5" key="1">
    <citation type="journal article" date="2006" name="Science">
        <title>The genome of black cottonwood, Populus trichocarpa (Torr. &amp; Gray).</title>
        <authorList>
            <person name="Tuskan G.A."/>
            <person name="Difazio S."/>
            <person name="Jansson S."/>
            <person name="Bohlmann J."/>
            <person name="Grigoriev I."/>
            <person name="Hellsten U."/>
            <person name="Putnam N."/>
            <person name="Ralph S."/>
            <person name="Rombauts S."/>
            <person name="Salamov A."/>
            <person name="Schein J."/>
            <person name="Sterck L."/>
            <person name="Aerts A."/>
            <person name="Bhalerao R.R."/>
            <person name="Bhalerao R.P."/>
            <person name="Blaudez D."/>
            <person name="Boerjan W."/>
            <person name="Brun A."/>
            <person name="Brunner A."/>
            <person name="Busov V."/>
            <person name="Campbell M."/>
            <person name="Carlson J."/>
            <person name="Chalot M."/>
            <person name="Chapman J."/>
            <person name="Chen G.L."/>
            <person name="Cooper D."/>
            <person name="Coutinho P.M."/>
            <person name="Couturier J."/>
            <person name="Covert S."/>
            <person name="Cronk Q."/>
            <person name="Cunningham R."/>
            <person name="Davis J."/>
            <person name="Degroeve S."/>
            <person name="Dejardin A."/>
            <person name="Depamphilis C."/>
            <person name="Detter J."/>
            <person name="Dirks B."/>
            <person name="Dubchak I."/>
            <person name="Duplessis S."/>
            <person name="Ehlting J."/>
            <person name="Ellis B."/>
            <person name="Gendler K."/>
            <person name="Goodstein D."/>
            <person name="Gribskov M."/>
            <person name="Grimwood J."/>
            <person name="Groover A."/>
            <person name="Gunter L."/>
            <person name="Hamberger B."/>
            <person name="Heinze B."/>
            <person name="Helariutta Y."/>
            <person name="Henrissat B."/>
            <person name="Holligan D."/>
            <person name="Holt R."/>
            <person name="Huang W."/>
            <person name="Islam-Faridi N."/>
            <person name="Jones S."/>
            <person name="Jones-Rhoades M."/>
            <person name="Jorgensen R."/>
            <person name="Joshi C."/>
            <person name="Kangasjarvi J."/>
            <person name="Karlsson J."/>
            <person name="Kelleher C."/>
            <person name="Kirkpatrick R."/>
            <person name="Kirst M."/>
            <person name="Kohler A."/>
            <person name="Kalluri U."/>
            <person name="Larimer F."/>
            <person name="Leebens-Mack J."/>
            <person name="Leple J.C."/>
            <person name="Locascio P."/>
            <person name="Lou Y."/>
            <person name="Lucas S."/>
            <person name="Martin F."/>
            <person name="Montanini B."/>
            <person name="Napoli C."/>
            <person name="Nelson D.R."/>
            <person name="Nelson C."/>
            <person name="Nieminen K."/>
            <person name="Nilsson O."/>
            <person name="Pereda V."/>
            <person name="Peter G."/>
            <person name="Philippe R."/>
            <person name="Pilate G."/>
            <person name="Poliakov A."/>
            <person name="Razumovskaya J."/>
            <person name="Richardson P."/>
            <person name="Rinaldi C."/>
            <person name="Ritland K."/>
            <person name="Rouze P."/>
            <person name="Ryaboy D."/>
            <person name="Schmutz J."/>
            <person name="Schrader J."/>
            <person name="Segerman B."/>
            <person name="Shin H."/>
            <person name="Siddiqui A."/>
            <person name="Sterky F."/>
            <person name="Terry A."/>
            <person name="Tsai C.J."/>
            <person name="Uberbacher E."/>
            <person name="Unneberg P."/>
            <person name="Vahala J."/>
            <person name="Wall K."/>
            <person name="Wessler S."/>
            <person name="Yang G."/>
            <person name="Yin T."/>
            <person name="Douglas C."/>
            <person name="Marra M."/>
            <person name="Sandberg G."/>
            <person name="Van de Peer Y."/>
            <person name="Rokhsar D."/>
        </authorList>
    </citation>
    <scope>NUCLEOTIDE SEQUENCE [LARGE SCALE GENOMIC DNA]</scope>
    <source>
        <strain evidence="5">cv. Nisqually</strain>
        <strain evidence="3">Nisqually-1</strain>
    </source>
</reference>
<reference evidence="3" key="2">
    <citation type="submission" date="2017-07" db="EMBL/GenBank/DDBJ databases">
        <title>WGS assembly of Populus trichocarpa.</title>
        <authorList>
            <person name="Tuskan G."/>
            <person name="Difazio S."/>
            <person name="Jansson S."/>
            <person name="Bohlmann J."/>
            <person name="Grigoriev I."/>
            <person name="Hellsten U."/>
            <person name="Putnam N."/>
            <person name="Ralph S."/>
            <person name="Rombauts S."/>
            <person name="Salamov A."/>
            <person name="Schein J."/>
            <person name="Sterck L."/>
            <person name="Aerts A."/>
            <person name="Bhalerao R."/>
            <person name="Bhalerao R."/>
            <person name="Blaudez D."/>
            <person name="Boerjan W."/>
            <person name="Brun A."/>
            <person name="Brunner A."/>
            <person name="Busov V."/>
            <person name="Campbell M."/>
            <person name="Carlson J."/>
            <person name="Chalot M."/>
            <person name="Chapman J."/>
            <person name="Chen G."/>
            <person name="Cooper D."/>
            <person name="Coutinho P."/>
            <person name="Couturier J."/>
            <person name="Covert S."/>
            <person name="Cronk Q."/>
            <person name="Cunningham R."/>
            <person name="Davis J."/>
            <person name="Degroeve S."/>
            <person name="Dejardin A."/>
            <person name="Depamphilis C."/>
            <person name="Detter J."/>
            <person name="Dirks B."/>
            <person name="Dubchak I."/>
            <person name="Duplessis S."/>
            <person name="Ehlting J."/>
            <person name="Ellis B."/>
            <person name="Gendler K."/>
            <person name="Goodstein D."/>
            <person name="Gribskov M."/>
            <person name="Grimwood J."/>
            <person name="Groover A."/>
            <person name="Gunter L."/>
            <person name="Hamberger B."/>
            <person name="Heinze B."/>
            <person name="Helariutta Y."/>
            <person name="Henrissat B."/>
            <person name="Holligan D."/>
            <person name="Holt R."/>
            <person name="Huang W."/>
            <person name="Islam-Faridi N."/>
            <person name="Jones S."/>
            <person name="Jones-Rhoades M."/>
            <person name="Jorgensen R."/>
            <person name="Joshi C."/>
            <person name="Kangasjarvi J."/>
            <person name="Karlsson J."/>
            <person name="Kelleher C."/>
            <person name="Kirkpatrick R."/>
            <person name="Kirst M."/>
            <person name="Kohler A."/>
            <person name="Kalluri U."/>
            <person name="Larimer F."/>
            <person name="Leebens-Mack J."/>
            <person name="Leple J."/>
            <person name="Locascio P."/>
            <person name="Lou Y."/>
            <person name="Lucas S."/>
            <person name="Martin F."/>
            <person name="Montanini B."/>
            <person name="Napoli C."/>
            <person name="Nelson D."/>
            <person name="Nelson C."/>
            <person name="Nieminen K."/>
            <person name="Nilsson O."/>
            <person name="Pereda V."/>
            <person name="Peter G."/>
            <person name="Philippe R."/>
            <person name="Pilate G."/>
            <person name="Poliakov A."/>
            <person name="Razumovskaya J."/>
            <person name="Richardson P."/>
            <person name="Rinaldi C."/>
            <person name="Ritland K."/>
            <person name="Rouze P."/>
            <person name="Ryaboy D."/>
            <person name="Schmutz J."/>
            <person name="Schrader J."/>
            <person name="Segerman B."/>
            <person name="Shin H."/>
            <person name="Siddiqui A."/>
            <person name="Sterky F."/>
            <person name="Terry A."/>
            <person name="Tsai C."/>
            <person name="Uberbacher E."/>
            <person name="Unneberg P."/>
            <person name="Vahala J."/>
            <person name="Wall K."/>
            <person name="Wessler S."/>
            <person name="Yang G."/>
            <person name="Yin T."/>
            <person name="Douglas C."/>
            <person name="Marra M."/>
            <person name="Sandberg G."/>
            <person name="Van De Peer Y."/>
            <person name="Rokhsar D."/>
        </authorList>
    </citation>
    <scope>NUCLEOTIDE SEQUENCE</scope>
    <source>
        <strain evidence="3">Nisqually-1</strain>
    </source>
</reference>
<dbReference type="EMBL" id="CM009300">
    <property type="protein sequence ID" value="RQO97568.1"/>
    <property type="molecule type" value="Genomic_DNA"/>
</dbReference>
<organism evidence="3 5">
    <name type="scientific">Populus trichocarpa</name>
    <name type="common">Western balsam poplar</name>
    <name type="synonym">Populus balsamifera subsp. trichocarpa</name>
    <dbReference type="NCBI Taxonomy" id="3694"/>
    <lineage>
        <taxon>Eukaryota</taxon>
        <taxon>Viridiplantae</taxon>
        <taxon>Streptophyta</taxon>
        <taxon>Embryophyta</taxon>
        <taxon>Tracheophyta</taxon>
        <taxon>Spermatophyta</taxon>
        <taxon>Magnoliopsida</taxon>
        <taxon>eudicotyledons</taxon>
        <taxon>Gunneridae</taxon>
        <taxon>Pentapetalae</taxon>
        <taxon>rosids</taxon>
        <taxon>fabids</taxon>
        <taxon>Malpighiales</taxon>
        <taxon>Salicaceae</taxon>
        <taxon>Saliceae</taxon>
        <taxon>Populus</taxon>
    </lineage>
</organism>
<proteinExistence type="predicted"/>
<gene>
    <name evidence="3" type="ORF">POPTR_011G062366</name>
    <name evidence="4" type="ORF">POPTR_011G062432</name>
</gene>
<feature type="region of interest" description="Disordered" evidence="1">
    <location>
        <begin position="99"/>
        <end position="131"/>
    </location>
</feature>
<keyword evidence="5" id="KW-1185">Reference proteome</keyword>
<keyword evidence="2" id="KW-1133">Transmembrane helix</keyword>
<dbReference type="Gramene" id="Potri.011G062401.3.v4.1">
    <property type="protein sequence ID" value="Potri.011G062401.3.v4.1"/>
    <property type="gene ID" value="Potri.011G062401.v4.1"/>
</dbReference>
<sequence>MHFFVFLFSFLPFLFFYNIIKKQAQTHIFYYVFSSFVFFFFFFVSSFFFFFLFFFTSPIQIITFKNKSKTTSNNPDLQNSPQNSRNCKGTLLHGNWRQEQPAARVPTRHRHWRRVRRESSRPKLASSPSLPFCNGDLQNQTKTQHRQSILVVFFFVLFFKIGSRVLPVFSNLSRFPASSVDRSSSSFFGGRSAVEDPASWVRSCCWRRSCQG</sequence>
<evidence type="ECO:0000313" key="4">
    <source>
        <dbReference type="EMBL" id="RQO97568.1"/>
    </source>
</evidence>
<feature type="transmembrane region" description="Helical" evidence="2">
    <location>
        <begin position="149"/>
        <end position="169"/>
    </location>
</feature>
<accession>A0A3N7FQJ3</accession>
<evidence type="ECO:0000256" key="1">
    <source>
        <dbReference type="SAM" id="MobiDB-lite"/>
    </source>
</evidence>
<feature type="compositionally biased region" description="Basic residues" evidence="1">
    <location>
        <begin position="106"/>
        <end position="116"/>
    </location>
</feature>
<dbReference type="EMBL" id="CM009300">
    <property type="protein sequence ID" value="RQO97567.1"/>
    <property type="molecule type" value="Genomic_DNA"/>
</dbReference>
<evidence type="ECO:0000313" key="5">
    <source>
        <dbReference type="Proteomes" id="UP000006729"/>
    </source>
</evidence>
<dbReference type="Proteomes" id="UP000006729">
    <property type="component" value="Chromosome 11"/>
</dbReference>
<dbReference type="AlphaFoldDB" id="A0A3N7FQJ3"/>
<evidence type="ECO:0000256" key="2">
    <source>
        <dbReference type="SAM" id="Phobius"/>
    </source>
</evidence>
<name>A0A3N7FQJ3_POPTR</name>
<evidence type="ECO:0000313" key="3">
    <source>
        <dbReference type="EMBL" id="RQO97567.1"/>
    </source>
</evidence>
<keyword evidence="2" id="KW-0472">Membrane</keyword>
<dbReference type="Gramene" id="Potri.011G062401.1.v4.1">
    <property type="protein sequence ID" value="Potri.011G062401.1.v4.1"/>
    <property type="gene ID" value="Potri.011G062401.v4.1"/>
</dbReference>
<dbReference type="InParanoid" id="A0A3N7FQJ3"/>
<dbReference type="Gramene" id="Potri.011G062401.2.v4.1">
    <property type="protein sequence ID" value="Potri.011G062401.2.v4.1"/>
    <property type="gene ID" value="Potri.011G062401.v4.1"/>
</dbReference>
<feature type="transmembrane region" description="Helical" evidence="2">
    <location>
        <begin position="28"/>
        <end position="55"/>
    </location>
</feature>
<keyword evidence="2" id="KW-0812">Transmembrane</keyword>